<dbReference type="AlphaFoldDB" id="A0A1A9VS18"/>
<keyword evidence="2" id="KW-1185">Reference proteome</keyword>
<proteinExistence type="predicted"/>
<organism evidence="1 2">
    <name type="scientific">Glossina austeni</name>
    <name type="common">Savannah tsetse fly</name>
    <dbReference type="NCBI Taxonomy" id="7395"/>
    <lineage>
        <taxon>Eukaryota</taxon>
        <taxon>Metazoa</taxon>
        <taxon>Ecdysozoa</taxon>
        <taxon>Arthropoda</taxon>
        <taxon>Hexapoda</taxon>
        <taxon>Insecta</taxon>
        <taxon>Pterygota</taxon>
        <taxon>Neoptera</taxon>
        <taxon>Endopterygota</taxon>
        <taxon>Diptera</taxon>
        <taxon>Brachycera</taxon>
        <taxon>Muscomorpha</taxon>
        <taxon>Hippoboscoidea</taxon>
        <taxon>Glossinidae</taxon>
        <taxon>Glossina</taxon>
    </lineage>
</organism>
<sequence length="320" mass="36558">MHVHVHVHVQWRRTASRVTARLSAQSMLMLYTLRLMRINFKHVSKRRCTRPIQSSFVTSKAVTVVRIVEARKIPKQLMTYGSLISQHRHQLWAIKKTNITLQQTFNVERLAPLNAVLNMCKLNTKMNKQNNYAYERGLVVGAWCLVLYQGQDAFPAFMQNQHEKQKYPRENPYATDVVTLVMIHLLSNMFGIVARYQKIRAQTSPVGLIMTTKHRDNDEADLPILNATLRTLQQFIAKSKAILNDGTRDDNTEIISQQDEQNNISSSDASGIVAVCQNFRLLYMSGQSAIEEQFADPCVCFTLASGNLRAVPSRSHIWKS</sequence>
<accession>A0A1A9VS18</accession>
<dbReference type="VEuPathDB" id="VectorBase:GAUT045701"/>
<reference evidence="1" key="1">
    <citation type="submission" date="2020-05" db="UniProtKB">
        <authorList>
            <consortium name="EnsemblMetazoa"/>
        </authorList>
    </citation>
    <scope>IDENTIFICATION</scope>
    <source>
        <strain evidence="1">TTRI</strain>
    </source>
</reference>
<evidence type="ECO:0000313" key="1">
    <source>
        <dbReference type="EnsemblMetazoa" id="GAUT045701-PA"/>
    </source>
</evidence>
<name>A0A1A9VS18_GLOAU</name>
<dbReference type="Proteomes" id="UP000078200">
    <property type="component" value="Unassembled WGS sequence"/>
</dbReference>
<dbReference type="EnsemblMetazoa" id="GAUT045701-RA">
    <property type="protein sequence ID" value="GAUT045701-PA"/>
    <property type="gene ID" value="GAUT045701"/>
</dbReference>
<protein>
    <submittedName>
        <fullName evidence="1">Uncharacterized protein</fullName>
    </submittedName>
</protein>
<evidence type="ECO:0000313" key="2">
    <source>
        <dbReference type="Proteomes" id="UP000078200"/>
    </source>
</evidence>